<dbReference type="EMBL" id="JBBNAG010000001">
    <property type="protein sequence ID" value="KAK9166225.1"/>
    <property type="molecule type" value="Genomic_DNA"/>
</dbReference>
<reference evidence="1 2" key="1">
    <citation type="submission" date="2024-01" db="EMBL/GenBank/DDBJ databases">
        <title>Genome assemblies of Stephania.</title>
        <authorList>
            <person name="Yang L."/>
        </authorList>
    </citation>
    <scope>NUCLEOTIDE SEQUENCE [LARGE SCALE GENOMIC DNA]</scope>
    <source>
        <strain evidence="1">JXDWG</strain>
        <tissue evidence="1">Leaf</tissue>
    </source>
</reference>
<dbReference type="Proteomes" id="UP001419268">
    <property type="component" value="Unassembled WGS sequence"/>
</dbReference>
<organism evidence="1 2">
    <name type="scientific">Stephania cephalantha</name>
    <dbReference type="NCBI Taxonomy" id="152367"/>
    <lineage>
        <taxon>Eukaryota</taxon>
        <taxon>Viridiplantae</taxon>
        <taxon>Streptophyta</taxon>
        <taxon>Embryophyta</taxon>
        <taxon>Tracheophyta</taxon>
        <taxon>Spermatophyta</taxon>
        <taxon>Magnoliopsida</taxon>
        <taxon>Ranunculales</taxon>
        <taxon>Menispermaceae</taxon>
        <taxon>Menispermoideae</taxon>
        <taxon>Cissampelideae</taxon>
        <taxon>Stephania</taxon>
    </lineage>
</organism>
<protein>
    <submittedName>
        <fullName evidence="1">Uncharacterized protein</fullName>
    </submittedName>
</protein>
<comment type="caution">
    <text evidence="1">The sequence shown here is derived from an EMBL/GenBank/DDBJ whole genome shotgun (WGS) entry which is preliminary data.</text>
</comment>
<name>A0AAP0Q3R9_9MAGN</name>
<evidence type="ECO:0000313" key="1">
    <source>
        <dbReference type="EMBL" id="KAK9166225.1"/>
    </source>
</evidence>
<dbReference type="AlphaFoldDB" id="A0AAP0Q3R9"/>
<gene>
    <name evidence="1" type="ORF">Scep_001416</name>
</gene>
<proteinExistence type="predicted"/>
<keyword evidence="2" id="KW-1185">Reference proteome</keyword>
<evidence type="ECO:0000313" key="2">
    <source>
        <dbReference type="Proteomes" id="UP001419268"/>
    </source>
</evidence>
<accession>A0AAP0Q3R9</accession>
<sequence length="171" mass="19220">MPRLMTRVCLALPRLYDPDPWHPHSVVLDYLGTSLLFPVTFILVIEGRSFWEPNSIKLRSLIDHTAREHHIAIHQTLLDQLLKFHQNSLTNNLLIFSDFLLQLYFSKPDLQVPVLSLKVSMHTEDAGVANDATKAGDPAARPQQLIGRAKKCLHRIGLRAGKKNGIGNGFA</sequence>